<dbReference type="EMBL" id="CAJMXA010003561">
    <property type="protein sequence ID" value="CAE6502999.1"/>
    <property type="molecule type" value="Genomic_DNA"/>
</dbReference>
<evidence type="ECO:0000259" key="6">
    <source>
        <dbReference type="SMART" id="SM00479"/>
    </source>
</evidence>
<comment type="caution">
    <text evidence="7">The sequence shown here is derived from an EMBL/GenBank/DDBJ whole genome shotgun (WGS) entry which is preliminary data.</text>
</comment>
<dbReference type="Proteomes" id="UP000663853">
    <property type="component" value="Unassembled WGS sequence"/>
</dbReference>
<keyword evidence="3" id="KW-0378">Hydrolase</keyword>
<dbReference type="InterPro" id="IPR012337">
    <property type="entry name" value="RNaseH-like_sf"/>
</dbReference>
<dbReference type="InterPro" id="IPR013520">
    <property type="entry name" value="Ribonucl_H"/>
</dbReference>
<reference evidence="7" key="1">
    <citation type="submission" date="2021-01" db="EMBL/GenBank/DDBJ databases">
        <authorList>
            <person name="Kaushik A."/>
        </authorList>
    </citation>
    <scope>NUCLEOTIDE SEQUENCE</scope>
    <source>
        <strain evidence="7">AG6-10EEA</strain>
    </source>
</reference>
<proteinExistence type="inferred from homology"/>
<dbReference type="Gene3D" id="3.30.420.10">
    <property type="entry name" value="Ribonuclease H-like superfamily/Ribonuclease H"/>
    <property type="match status" value="3"/>
</dbReference>
<evidence type="ECO:0000256" key="1">
    <source>
        <dbReference type="ARBA" id="ARBA00009921"/>
    </source>
</evidence>
<evidence type="ECO:0000256" key="2">
    <source>
        <dbReference type="ARBA" id="ARBA00022722"/>
    </source>
</evidence>
<evidence type="ECO:0000256" key="4">
    <source>
        <dbReference type="ARBA" id="ARBA00022839"/>
    </source>
</evidence>
<keyword evidence="4" id="KW-0269">Exonuclease</keyword>
<dbReference type="GO" id="GO:0000175">
    <property type="term" value="F:3'-5'-RNA exonuclease activity"/>
    <property type="evidence" value="ECO:0007669"/>
    <property type="project" value="InterPro"/>
</dbReference>
<dbReference type="InterPro" id="IPR036397">
    <property type="entry name" value="RNaseH_sf"/>
</dbReference>
<gene>
    <name evidence="7" type="ORF">RDB_LOCUS115390</name>
</gene>
<evidence type="ECO:0000256" key="5">
    <source>
        <dbReference type="SAM" id="MobiDB-lite"/>
    </source>
</evidence>
<dbReference type="GO" id="GO:0003676">
    <property type="term" value="F:nucleic acid binding"/>
    <property type="evidence" value="ECO:0007669"/>
    <property type="project" value="InterPro"/>
</dbReference>
<dbReference type="GO" id="GO:0005739">
    <property type="term" value="C:mitochondrion"/>
    <property type="evidence" value="ECO:0007669"/>
    <property type="project" value="TreeGrafter"/>
</dbReference>
<organism evidence="7 8">
    <name type="scientific">Rhizoctonia solani</name>
    <dbReference type="NCBI Taxonomy" id="456999"/>
    <lineage>
        <taxon>Eukaryota</taxon>
        <taxon>Fungi</taxon>
        <taxon>Dikarya</taxon>
        <taxon>Basidiomycota</taxon>
        <taxon>Agaricomycotina</taxon>
        <taxon>Agaricomycetes</taxon>
        <taxon>Cantharellales</taxon>
        <taxon>Ceratobasidiaceae</taxon>
        <taxon>Rhizoctonia</taxon>
    </lineage>
</organism>
<evidence type="ECO:0000313" key="8">
    <source>
        <dbReference type="Proteomes" id="UP000663853"/>
    </source>
</evidence>
<evidence type="ECO:0000256" key="3">
    <source>
        <dbReference type="ARBA" id="ARBA00022801"/>
    </source>
</evidence>
<dbReference type="CDD" id="cd06127">
    <property type="entry name" value="DEDDh"/>
    <property type="match status" value="1"/>
</dbReference>
<dbReference type="InterPro" id="IPR022894">
    <property type="entry name" value="Oligoribonuclease"/>
</dbReference>
<dbReference type="AlphaFoldDB" id="A0A8H3CW76"/>
<feature type="compositionally biased region" description="Basic and acidic residues" evidence="5">
    <location>
        <begin position="380"/>
        <end position="402"/>
    </location>
</feature>
<accession>A0A8H3CW76</accession>
<feature type="region of interest" description="Disordered" evidence="5">
    <location>
        <begin position="380"/>
        <end position="406"/>
    </location>
</feature>
<dbReference type="PANTHER" id="PTHR11046:SF0">
    <property type="entry name" value="OLIGORIBONUCLEASE, MITOCHONDRIAL"/>
    <property type="match status" value="1"/>
</dbReference>
<keyword evidence="2" id="KW-0540">Nuclease</keyword>
<feature type="domain" description="Exonuclease" evidence="6">
    <location>
        <begin position="63"/>
        <end position="219"/>
    </location>
</feature>
<feature type="domain" description="Exonuclease" evidence="6">
    <location>
        <begin position="221"/>
        <end position="403"/>
    </location>
</feature>
<dbReference type="SMART" id="SM00479">
    <property type="entry name" value="EXOIII"/>
    <property type="match status" value="2"/>
</dbReference>
<dbReference type="Pfam" id="PF00929">
    <property type="entry name" value="RNase_T"/>
    <property type="match status" value="3"/>
</dbReference>
<dbReference type="SUPFAM" id="SSF53098">
    <property type="entry name" value="Ribonuclease H-like"/>
    <property type="match status" value="3"/>
</dbReference>
<dbReference type="PANTHER" id="PTHR11046">
    <property type="entry name" value="OLIGORIBONUCLEASE, MITOCHONDRIAL"/>
    <property type="match status" value="1"/>
</dbReference>
<name>A0A8H3CW76_9AGAM</name>
<dbReference type="CDD" id="cd06135">
    <property type="entry name" value="Orn"/>
    <property type="match status" value="1"/>
</dbReference>
<sequence length="624" mass="69695">MHAITRVGLRLPQISQALRRSFSCSRPRRISQLNNEPPQQLGPNRVTNLEVPKMTPLGSNDGPLVWIDLETTGLDSKQNRILEIAVLITNGNLDIVDEQGCHYVIKSGPEALKEMDGWCLNQHTKTGLVKASQESTHTPEEVARAVLDYIRYWVPERHTAVLAGSSVHFDATFLRASGPDVTENGGSKIWNMIPNYLHYRIVGRSYLEHVNLRLSPLAKQMTGLDPESDRIIEIAVLITDGNLDLVDEVGCHYVVKTSKQVLDNMGEWCTNQHGKSGLTQQAIDSPHTPAEVAAHVLEYIKQWIPEPRIGVLAGNSVHADAMFLKAKGPGSEGSNKGMWNDIMEHLHYRIVDVSTIKELCWRWYPDVARQLKDQKAKESTHRALDDIRGSIAEDNRSPDSPKTRVNGQIHTRDLDVLVSDQSLTYHHKLGALRRSFGCSRPRFISQLNNEPLQQLGPNRVTNLEVPKMTPLGAHDGPLVWIDLETTGLDAKRNRILEIAVLITNGNLDIVDEQGCHYVIKSGPEALKEMDGWCLNQHTKTGLVKASQESTHTPEEVARAVLDYIRYWVPERHTAVLAGSSVHFDATFLRASGPDVTENGGSKIWNMIPNYLHYRIVGKPMSGNV</sequence>
<dbReference type="NCBIfam" id="NF003765">
    <property type="entry name" value="PRK05359.1"/>
    <property type="match status" value="3"/>
</dbReference>
<comment type="similarity">
    <text evidence="1">Belongs to the oligoribonuclease family.</text>
</comment>
<evidence type="ECO:0000313" key="7">
    <source>
        <dbReference type="EMBL" id="CAE6502999.1"/>
    </source>
</evidence>
<protein>
    <recommendedName>
        <fullName evidence="6">Exonuclease domain-containing protein</fullName>
    </recommendedName>
</protein>